<dbReference type="PANTHER" id="PTHR43175">
    <property type="entry name" value="CARBONIC ANHYDRASE"/>
    <property type="match status" value="1"/>
</dbReference>
<dbReference type="GO" id="GO:0004089">
    <property type="term" value="F:carbonate dehydratase activity"/>
    <property type="evidence" value="ECO:0007669"/>
    <property type="project" value="InterPro"/>
</dbReference>
<evidence type="ECO:0000256" key="2">
    <source>
        <dbReference type="ARBA" id="ARBA00022723"/>
    </source>
</evidence>
<reference evidence="5" key="1">
    <citation type="submission" date="2021-12" db="EMBL/GenBank/DDBJ databases">
        <title>Convergent genome expansion in fungi linked to evolution of root-endophyte symbiosis.</title>
        <authorList>
            <consortium name="DOE Joint Genome Institute"/>
            <person name="Ke Y.-H."/>
            <person name="Bonito G."/>
            <person name="Liao H.-L."/>
            <person name="Looney B."/>
            <person name="Rojas-Flechas A."/>
            <person name="Nash J."/>
            <person name="Hameed K."/>
            <person name="Schadt C."/>
            <person name="Martin F."/>
            <person name="Crous P.W."/>
            <person name="Miettinen O."/>
            <person name="Magnuson J.K."/>
            <person name="Labbe J."/>
            <person name="Jacobson D."/>
            <person name="Doktycz M.J."/>
            <person name="Veneault-Fourrey C."/>
            <person name="Kuo A."/>
            <person name="Mondo S."/>
            <person name="Calhoun S."/>
            <person name="Riley R."/>
            <person name="Ohm R."/>
            <person name="LaButti K."/>
            <person name="Andreopoulos B."/>
            <person name="Pangilinan J."/>
            <person name="Nolan M."/>
            <person name="Tritt A."/>
            <person name="Clum A."/>
            <person name="Lipzen A."/>
            <person name="Daum C."/>
            <person name="Barry K."/>
            <person name="Grigoriev I.V."/>
            <person name="Vilgalys R."/>
        </authorList>
    </citation>
    <scope>NUCLEOTIDE SEQUENCE</scope>
    <source>
        <strain evidence="5">PMI_201</strain>
    </source>
</reference>
<keyword evidence="2 4" id="KW-0479">Metal-binding</keyword>
<keyword evidence="3 4" id="KW-0862">Zinc</keyword>
<dbReference type="InterPro" id="IPR001765">
    <property type="entry name" value="Carbonic_anhydrase"/>
</dbReference>
<dbReference type="InterPro" id="IPR036874">
    <property type="entry name" value="Carbonic_anhydrase_sf"/>
</dbReference>
<evidence type="ECO:0008006" key="7">
    <source>
        <dbReference type="Google" id="ProtNLM"/>
    </source>
</evidence>
<dbReference type="Proteomes" id="UP001201262">
    <property type="component" value="Unassembled WGS sequence"/>
</dbReference>
<dbReference type="EMBL" id="JAJTJA010000001">
    <property type="protein sequence ID" value="KAH8705617.1"/>
    <property type="molecule type" value="Genomic_DNA"/>
</dbReference>
<dbReference type="SMART" id="SM00947">
    <property type="entry name" value="Pro_CA"/>
    <property type="match status" value="1"/>
</dbReference>
<protein>
    <recommendedName>
        <fullName evidence="7">Carbonic anhydrase</fullName>
    </recommendedName>
</protein>
<evidence type="ECO:0000256" key="1">
    <source>
        <dbReference type="ARBA" id="ARBA00006217"/>
    </source>
</evidence>
<evidence type="ECO:0000256" key="4">
    <source>
        <dbReference type="PIRSR" id="PIRSR601765-1"/>
    </source>
</evidence>
<comment type="caution">
    <text evidence="5">The sequence shown here is derived from an EMBL/GenBank/DDBJ whole genome shotgun (WGS) entry which is preliminary data.</text>
</comment>
<comment type="cofactor">
    <cofactor evidence="4">
        <name>Zn(2+)</name>
        <dbReference type="ChEBI" id="CHEBI:29105"/>
    </cofactor>
    <text evidence="4">Binds 1 zinc ion per subunit.</text>
</comment>
<name>A0AAD4L139_9EURO</name>
<evidence type="ECO:0000313" key="5">
    <source>
        <dbReference type="EMBL" id="KAH8705617.1"/>
    </source>
</evidence>
<feature type="binding site" evidence="4">
    <location>
        <position position="37"/>
    </location>
    <ligand>
        <name>Zn(2+)</name>
        <dbReference type="ChEBI" id="CHEBI:29105"/>
    </ligand>
</feature>
<dbReference type="GO" id="GO:0008270">
    <property type="term" value="F:zinc ion binding"/>
    <property type="evidence" value="ECO:0007669"/>
    <property type="project" value="InterPro"/>
</dbReference>
<evidence type="ECO:0000256" key="3">
    <source>
        <dbReference type="ARBA" id="ARBA00022833"/>
    </source>
</evidence>
<sequence length="116" mass="13394">MFTEALVSRNAGGHVKLDEVLILDDFLGLREIMVVQHTDCGATHFDIPKFHQTLKRRVSEDLDLENNNFGFISDLKESVRKEVHLMRQSPLMRQEIKDHIFGFIFDIKTGLLEQVA</sequence>
<feature type="binding site" evidence="4">
    <location>
        <position position="40"/>
    </location>
    <ligand>
        <name>Zn(2+)</name>
        <dbReference type="ChEBI" id="CHEBI:29105"/>
    </ligand>
</feature>
<dbReference type="GeneID" id="70251704"/>
<comment type="similarity">
    <text evidence="1">Belongs to the beta-class carbonic anhydrase family.</text>
</comment>
<dbReference type="Gene3D" id="3.40.1050.10">
    <property type="entry name" value="Carbonic anhydrase"/>
    <property type="match status" value="1"/>
</dbReference>
<dbReference type="RefSeq" id="XP_046078238.1">
    <property type="nucleotide sequence ID" value="XM_046221417.1"/>
</dbReference>
<dbReference type="AlphaFoldDB" id="A0AAD4L139"/>
<proteinExistence type="inferred from homology"/>
<dbReference type="SUPFAM" id="SSF53056">
    <property type="entry name" value="beta-carbonic anhydrase, cab"/>
    <property type="match status" value="1"/>
</dbReference>
<evidence type="ECO:0000313" key="6">
    <source>
        <dbReference type="Proteomes" id="UP001201262"/>
    </source>
</evidence>
<gene>
    <name evidence="5" type="ORF">BGW36DRAFT_435504</name>
</gene>
<accession>A0AAD4L139</accession>
<organism evidence="5 6">
    <name type="scientific">Talaromyces proteolyticus</name>
    <dbReference type="NCBI Taxonomy" id="1131652"/>
    <lineage>
        <taxon>Eukaryota</taxon>
        <taxon>Fungi</taxon>
        <taxon>Dikarya</taxon>
        <taxon>Ascomycota</taxon>
        <taxon>Pezizomycotina</taxon>
        <taxon>Eurotiomycetes</taxon>
        <taxon>Eurotiomycetidae</taxon>
        <taxon>Eurotiales</taxon>
        <taxon>Trichocomaceae</taxon>
        <taxon>Talaromyces</taxon>
        <taxon>Talaromyces sect. Bacilispori</taxon>
    </lineage>
</organism>
<dbReference type="PANTHER" id="PTHR43175:SF3">
    <property type="entry name" value="CARBON DISULFIDE HYDROLASE"/>
    <property type="match status" value="1"/>
</dbReference>
<keyword evidence="6" id="KW-1185">Reference proteome</keyword>